<dbReference type="InterPro" id="IPR029309">
    <property type="entry name" value="CaRF"/>
</dbReference>
<dbReference type="RefSeq" id="XP_066914602.1">
    <property type="nucleotide sequence ID" value="XM_067058501.1"/>
</dbReference>
<sequence length="770" mass="84863">MSLEVPGNVKDNESFTTALHTEVTCENTSDVCYVTPDLAKKDGNENAVTGENVFNEIEANTLSMGPTMVGEVNDQKYLQQNIVTIDANSLVDYSTNPGILNNIEIINNNINATNENNVQQQPNNGTIYLLVSQSETQTVLQPIDQQQFPIQQQPNASAPQMLNIVNLDQNAPNSTDNIKNMSLQNESSSTSTSASEAAIVQVMNTEGVPVNINVNDIIATLNKNNLVKKDGNTIINLASFVAPNTLDNAGDMKATEGHYVLNTNSDLLNTIPNWALQLRDCTLCGDTYTGYVFTESEMDDILNLYKKETQSLFAIRQTPSAAKDESAETVRLMWKSQYIPYDGIPFVNVGRRATVMECEHGPRKRSNALKRMAAMSGQKSKKIPNLTCPARLFVKKVKKFPQYRVPPDSDPKVVRGMQEHALKMVRSHGVTSGEIRLYMQLPLPSAHRYHHIGNSLEIFQKELANLDNVLLESISVDTRVLEQLQTYVRQGYNNPFQVRAGLKDFVQNHMVGGLNETSPSKHDKTFYPSLIEIQNMIQQTEAAIETGVLSKLPTPDEPPVALRPKRKRTKTVESPGSSSSPNNNINNPSSTTSASSLMIKRMKIDVPSNHNPDDMLTDDLKKELKTDGTLVLDDQNDTIALTLTDNQLENFSVTNFSYDQLAQLAKIGLAALNNASKEPDGSSPQQETIDFSQQQIMDNTDQVEVHLADKDDPNSLSTTDGESILIVTPSDVNDDKTHLRIIATSENADQPTTTDPSAILANVVDIVDGT</sequence>
<dbReference type="PANTHER" id="PTHR14694:SF1">
    <property type="entry name" value="CALCIUM-RESPONSIVE TRANSCRIPTION FACTOR"/>
    <property type="match status" value="1"/>
</dbReference>
<dbReference type="Pfam" id="PF15299">
    <property type="entry name" value="ALS2CR8"/>
    <property type="match status" value="1"/>
</dbReference>
<evidence type="ECO:0000256" key="1">
    <source>
        <dbReference type="SAM" id="MobiDB-lite"/>
    </source>
</evidence>
<feature type="compositionally biased region" description="Low complexity" evidence="1">
    <location>
        <begin position="574"/>
        <end position="593"/>
    </location>
</feature>
<dbReference type="GO" id="GO:0005634">
    <property type="term" value="C:nucleus"/>
    <property type="evidence" value="ECO:0007669"/>
    <property type="project" value="TreeGrafter"/>
</dbReference>
<keyword evidence="3" id="KW-1185">Reference proteome</keyword>
<dbReference type="PANTHER" id="PTHR14694">
    <property type="entry name" value="CALCIUM-RESPONSIVE TRANSCRIPTION FACTOR"/>
    <property type="match status" value="1"/>
</dbReference>
<dbReference type="EnsemblMetazoa" id="CLYHEMT021505.1">
    <property type="protein sequence ID" value="CLYHEMP021505.1"/>
    <property type="gene ID" value="CLYHEMG021505"/>
</dbReference>
<name>A0A7M5XDM8_9CNID</name>
<organism evidence="2 3">
    <name type="scientific">Clytia hemisphaerica</name>
    <dbReference type="NCBI Taxonomy" id="252671"/>
    <lineage>
        <taxon>Eukaryota</taxon>
        <taxon>Metazoa</taxon>
        <taxon>Cnidaria</taxon>
        <taxon>Hydrozoa</taxon>
        <taxon>Hydroidolina</taxon>
        <taxon>Leptothecata</taxon>
        <taxon>Obeliida</taxon>
        <taxon>Clytiidae</taxon>
        <taxon>Clytia</taxon>
    </lineage>
</organism>
<dbReference type="Proteomes" id="UP000594262">
    <property type="component" value="Unplaced"/>
</dbReference>
<accession>A0A7M5XDM8</accession>
<dbReference type="GO" id="GO:0000981">
    <property type="term" value="F:DNA-binding transcription factor activity, RNA polymerase II-specific"/>
    <property type="evidence" value="ECO:0007669"/>
    <property type="project" value="TreeGrafter"/>
</dbReference>
<dbReference type="GeneID" id="136801837"/>
<feature type="region of interest" description="Disordered" evidence="1">
    <location>
        <begin position="548"/>
        <end position="593"/>
    </location>
</feature>
<dbReference type="AlphaFoldDB" id="A0A7M5XDM8"/>
<dbReference type="GO" id="GO:0000978">
    <property type="term" value="F:RNA polymerase II cis-regulatory region sequence-specific DNA binding"/>
    <property type="evidence" value="ECO:0007669"/>
    <property type="project" value="TreeGrafter"/>
</dbReference>
<proteinExistence type="predicted"/>
<evidence type="ECO:0000313" key="2">
    <source>
        <dbReference type="EnsemblMetazoa" id="CLYHEMP021505.1"/>
    </source>
</evidence>
<dbReference type="OrthoDB" id="2668416at2759"/>
<reference evidence="2" key="1">
    <citation type="submission" date="2021-01" db="UniProtKB">
        <authorList>
            <consortium name="EnsemblMetazoa"/>
        </authorList>
    </citation>
    <scope>IDENTIFICATION</scope>
</reference>
<evidence type="ECO:0000313" key="3">
    <source>
        <dbReference type="Proteomes" id="UP000594262"/>
    </source>
</evidence>
<protein>
    <submittedName>
        <fullName evidence="2">Uncharacterized protein</fullName>
    </submittedName>
</protein>